<keyword evidence="3" id="KW-0732">Signal</keyword>
<evidence type="ECO:0000313" key="6">
    <source>
        <dbReference type="Proteomes" id="UP000550401"/>
    </source>
</evidence>
<sequence length="372" mass="38939">MHRTLSVAAFVVGAFASTVSFAAETADGRSAASRPAAAPASAPATTPQRAARTDVGTTPQPNDTVVADDQIVQGSQCVGLDCVDNESFGFDTLRLKENNTRIVFFDTSVDPFPNHHWQLTANDTQTGGLNRFSIEDLTAATIPFTVRSAPNNSLYIGDTGNIGIGTGAPAFDVHILTTDTPGVRLDQSNGGGFTAQTWDVAGNEANFFVRDVTGGSLLPFRIRPGAPTSSIDISASGNVGIGTASPAAKLDVAGDMLVHGTIAQLSSRSAKEHFVPVDGAGVLARLAALPINTWNYIGAGDGDRHLGPVAEDFHAAFGLGASDHFVAPTDVAGVALASVKALQDEVRERDERIDKLEARLRELEDLIRHGAR</sequence>
<keyword evidence="6" id="KW-1185">Reference proteome</keyword>
<evidence type="ECO:0000259" key="4">
    <source>
        <dbReference type="PROSITE" id="PS51688"/>
    </source>
</evidence>
<accession>A0A839F2C0</accession>
<dbReference type="Pfam" id="PF13884">
    <property type="entry name" value="Peptidase_S74"/>
    <property type="match status" value="1"/>
</dbReference>
<evidence type="ECO:0000256" key="1">
    <source>
        <dbReference type="SAM" id="Coils"/>
    </source>
</evidence>
<comment type="caution">
    <text evidence="5">The sequence shown here is derived from an EMBL/GenBank/DDBJ whole genome shotgun (WGS) entry which is preliminary data.</text>
</comment>
<dbReference type="Proteomes" id="UP000550401">
    <property type="component" value="Unassembled WGS sequence"/>
</dbReference>
<feature type="chain" id="PRO_5032985343" description="Peptidase S74 domain-containing protein" evidence="3">
    <location>
        <begin position="23"/>
        <end position="372"/>
    </location>
</feature>
<name>A0A839F2C0_9GAMM</name>
<reference evidence="5 6" key="1">
    <citation type="submission" date="2020-07" db="EMBL/GenBank/DDBJ databases">
        <title>Genomic Encyclopedia of Type Strains, Phase IV (KMG-V): Genome sequencing to study the core and pangenomes of soil and plant-associated prokaryotes.</title>
        <authorList>
            <person name="Whitman W."/>
        </authorList>
    </citation>
    <scope>NUCLEOTIDE SEQUENCE [LARGE SCALE GENOMIC DNA]</scope>
    <source>
        <strain evidence="5 6">RH2WT43</strain>
    </source>
</reference>
<feature type="coiled-coil region" evidence="1">
    <location>
        <begin position="339"/>
        <end position="366"/>
    </location>
</feature>
<feature type="domain" description="Peptidase S74" evidence="4">
    <location>
        <begin position="266"/>
        <end position="360"/>
    </location>
</feature>
<dbReference type="InterPro" id="IPR030392">
    <property type="entry name" value="S74_ICA"/>
</dbReference>
<dbReference type="PROSITE" id="PS51688">
    <property type="entry name" value="ICA"/>
    <property type="match status" value="1"/>
</dbReference>
<evidence type="ECO:0000313" key="5">
    <source>
        <dbReference type="EMBL" id="MBA8889163.1"/>
    </source>
</evidence>
<dbReference type="RefSeq" id="WP_182532212.1">
    <property type="nucleotide sequence ID" value="NZ_JACGXL010000006.1"/>
</dbReference>
<feature type="signal peptide" evidence="3">
    <location>
        <begin position="1"/>
        <end position="22"/>
    </location>
</feature>
<feature type="region of interest" description="Disordered" evidence="2">
    <location>
        <begin position="32"/>
        <end position="62"/>
    </location>
</feature>
<organism evidence="5 6">
    <name type="scientific">Dokdonella fugitiva</name>
    <dbReference type="NCBI Taxonomy" id="328517"/>
    <lineage>
        <taxon>Bacteria</taxon>
        <taxon>Pseudomonadati</taxon>
        <taxon>Pseudomonadota</taxon>
        <taxon>Gammaproteobacteria</taxon>
        <taxon>Lysobacterales</taxon>
        <taxon>Rhodanobacteraceae</taxon>
        <taxon>Dokdonella</taxon>
    </lineage>
</organism>
<dbReference type="CDD" id="cd12083">
    <property type="entry name" value="DD_cGKI"/>
    <property type="match status" value="1"/>
</dbReference>
<keyword evidence="1" id="KW-0175">Coiled coil</keyword>
<evidence type="ECO:0000256" key="2">
    <source>
        <dbReference type="SAM" id="MobiDB-lite"/>
    </source>
</evidence>
<evidence type="ECO:0000256" key="3">
    <source>
        <dbReference type="SAM" id="SignalP"/>
    </source>
</evidence>
<feature type="compositionally biased region" description="Low complexity" evidence="2">
    <location>
        <begin position="32"/>
        <end position="50"/>
    </location>
</feature>
<gene>
    <name evidence="5" type="ORF">FHW12_003406</name>
</gene>
<dbReference type="AlphaFoldDB" id="A0A839F2C0"/>
<protein>
    <recommendedName>
        <fullName evidence="4">Peptidase S74 domain-containing protein</fullName>
    </recommendedName>
</protein>
<proteinExistence type="predicted"/>
<dbReference type="EMBL" id="JACGXL010000006">
    <property type="protein sequence ID" value="MBA8889163.1"/>
    <property type="molecule type" value="Genomic_DNA"/>
</dbReference>